<evidence type="ECO:0000256" key="1">
    <source>
        <dbReference type="SAM" id="Coils"/>
    </source>
</evidence>
<feature type="coiled-coil region" evidence="1">
    <location>
        <begin position="27"/>
        <end position="83"/>
    </location>
</feature>
<keyword evidence="4" id="KW-1185">Reference proteome</keyword>
<keyword evidence="1" id="KW-0175">Coiled coil</keyword>
<dbReference type="OrthoDB" id="10328530at2759"/>
<evidence type="ECO:0000259" key="2">
    <source>
        <dbReference type="Pfam" id="PF00386"/>
    </source>
</evidence>
<protein>
    <recommendedName>
        <fullName evidence="2">C1q domain-containing protein</fullName>
    </recommendedName>
</protein>
<gene>
    <name evidence="3" type="ORF">MEDL_28280</name>
</gene>
<comment type="caution">
    <text evidence="3">The sequence shown here is derived from an EMBL/GenBank/DDBJ whole genome shotgun (WGS) entry which is preliminary data.</text>
</comment>
<accession>A0A8S3S7R7</accession>
<sequence>MSCHCFLIEPDNAVKPNGNRTGQFLAINEFLAEKKELTHQIEEMNHQIYRLKHENDQTITILTEQLKQKLTFMEDRLNEASKQNITTELLDLKEKYSLMAGNFSKEQKNYRDLQKRYNIQDSEVRRLTNITLELEKTVSALENKTMNLQTMENHVQSLQQKTSLLENNQNARNQDFLALYNMTIDSSKNVIQLKNDFSNDLLMLAENQNMTSIDVYSKMANMKDLMTENSRKVAMTAYSNGDVSSKIVKFPHIFTSTGISDITSFKTTGKFVCEFPGLYFISSYIRTNDVARAYYLIKNGGIISSSATTAWPGSTGLTTTSISAAVDCQKNDELYLLFTTSITIDSSWSCFTVLKIK</sequence>
<reference evidence="3" key="1">
    <citation type="submission" date="2021-03" db="EMBL/GenBank/DDBJ databases">
        <authorList>
            <person name="Bekaert M."/>
        </authorList>
    </citation>
    <scope>NUCLEOTIDE SEQUENCE</scope>
</reference>
<organism evidence="3 4">
    <name type="scientific">Mytilus edulis</name>
    <name type="common">Blue mussel</name>
    <dbReference type="NCBI Taxonomy" id="6550"/>
    <lineage>
        <taxon>Eukaryota</taxon>
        <taxon>Metazoa</taxon>
        <taxon>Spiralia</taxon>
        <taxon>Lophotrochozoa</taxon>
        <taxon>Mollusca</taxon>
        <taxon>Bivalvia</taxon>
        <taxon>Autobranchia</taxon>
        <taxon>Pteriomorphia</taxon>
        <taxon>Mytilida</taxon>
        <taxon>Mytiloidea</taxon>
        <taxon>Mytilidae</taxon>
        <taxon>Mytilinae</taxon>
        <taxon>Mytilus</taxon>
    </lineage>
</organism>
<dbReference type="InterPro" id="IPR008983">
    <property type="entry name" value="Tumour_necrosis_fac-like_dom"/>
</dbReference>
<dbReference type="SUPFAM" id="SSF49842">
    <property type="entry name" value="TNF-like"/>
    <property type="match status" value="1"/>
</dbReference>
<feature type="coiled-coil region" evidence="1">
    <location>
        <begin position="124"/>
        <end position="168"/>
    </location>
</feature>
<dbReference type="Pfam" id="PF00386">
    <property type="entry name" value="C1q"/>
    <property type="match status" value="1"/>
</dbReference>
<proteinExistence type="predicted"/>
<dbReference type="Proteomes" id="UP000683360">
    <property type="component" value="Unassembled WGS sequence"/>
</dbReference>
<name>A0A8S3S7R7_MYTED</name>
<dbReference type="AlphaFoldDB" id="A0A8S3S7R7"/>
<dbReference type="EMBL" id="CAJPWZ010001408">
    <property type="protein sequence ID" value="CAG2214434.1"/>
    <property type="molecule type" value="Genomic_DNA"/>
</dbReference>
<dbReference type="Gene3D" id="2.60.120.40">
    <property type="match status" value="1"/>
</dbReference>
<feature type="domain" description="C1q" evidence="2">
    <location>
        <begin position="245"/>
        <end position="340"/>
    </location>
</feature>
<evidence type="ECO:0000313" key="4">
    <source>
        <dbReference type="Proteomes" id="UP000683360"/>
    </source>
</evidence>
<evidence type="ECO:0000313" key="3">
    <source>
        <dbReference type="EMBL" id="CAG2214434.1"/>
    </source>
</evidence>
<dbReference type="InterPro" id="IPR001073">
    <property type="entry name" value="C1q_dom"/>
</dbReference>